<proteinExistence type="predicted"/>
<name>A0A3B1BGV4_9ZZZZ</name>
<dbReference type="EMBL" id="UOFY01000067">
    <property type="protein sequence ID" value="VAX11363.1"/>
    <property type="molecule type" value="Genomic_DNA"/>
</dbReference>
<protein>
    <recommendedName>
        <fullName evidence="3">DUF3619 family protein</fullName>
    </recommendedName>
</protein>
<feature type="transmembrane region" description="Helical" evidence="1">
    <location>
        <begin position="48"/>
        <end position="68"/>
    </location>
</feature>
<organism evidence="2">
    <name type="scientific">hydrothermal vent metagenome</name>
    <dbReference type="NCBI Taxonomy" id="652676"/>
    <lineage>
        <taxon>unclassified sequences</taxon>
        <taxon>metagenomes</taxon>
        <taxon>ecological metagenomes</taxon>
    </lineage>
</organism>
<accession>A0A3B1BGV4</accession>
<gene>
    <name evidence="2" type="ORF">MNBD_GAMMA25-1588</name>
</gene>
<dbReference type="Pfam" id="PF12279">
    <property type="entry name" value="DUF3619"/>
    <property type="match status" value="1"/>
</dbReference>
<evidence type="ECO:0000256" key="1">
    <source>
        <dbReference type="SAM" id="Phobius"/>
    </source>
</evidence>
<reference evidence="2" key="1">
    <citation type="submission" date="2018-06" db="EMBL/GenBank/DDBJ databases">
        <authorList>
            <person name="Zhirakovskaya E."/>
        </authorList>
    </citation>
    <scope>NUCLEOTIDE SEQUENCE</scope>
</reference>
<keyword evidence="1" id="KW-1133">Transmembrane helix</keyword>
<evidence type="ECO:0008006" key="3">
    <source>
        <dbReference type="Google" id="ProtNLM"/>
    </source>
</evidence>
<evidence type="ECO:0000313" key="2">
    <source>
        <dbReference type="EMBL" id="VAX11363.1"/>
    </source>
</evidence>
<keyword evidence="1" id="KW-0812">Transmembrane</keyword>
<sequence length="112" mass="12688">MQDDNKLNKQIRATLDVSVDNLDPDISRRLQQARHAVLETTAKPRMPFWQPAGAFALASILLLSVLVWPDRQNMPEPAALADLELITADDSLQLYEDLDFYQWLLESDTHAG</sequence>
<dbReference type="AlphaFoldDB" id="A0A3B1BGV4"/>
<keyword evidence="1" id="KW-0472">Membrane</keyword>
<dbReference type="InterPro" id="IPR022064">
    <property type="entry name" value="DUF3619"/>
</dbReference>